<dbReference type="Pfam" id="PF03888">
    <property type="entry name" value="MucB_RseB"/>
    <property type="match status" value="1"/>
</dbReference>
<feature type="domain" description="MucB/RseB N-terminal" evidence="2">
    <location>
        <begin position="49"/>
        <end position="190"/>
    </location>
</feature>
<evidence type="ECO:0000256" key="1">
    <source>
        <dbReference type="SAM" id="SignalP"/>
    </source>
</evidence>
<dbReference type="STRING" id="762983.HMPREF9444_01455"/>
<sequence>MIKSLLVKGALMLLTFFYAANSFAQTEEAKCFSAFNELRTNYLKAEKQMTVSVSNSSGMTLHRLLHIYKDNKSISYWENLNGEIRGYALKGDVGFDFNQDKEYAGPLTWHQTLIWDRLFNSDTDLTGFSCVLTGRTRVAGQKVSLIRLAPKDSYRYGYLIAKDDVSAMPVELAVLSPNSGIITKITVNSVSPVDGLNLDLSVFDNLSEQNSVNNKEENSFLEIWPELNIPKEYKLVEEGEIEDNGAFVPYQLFSDGLTTFRVYKNVKISVVIPALTNGTISILRKSSGDYEYAVVGEIPILFAESVLSDLPR</sequence>
<dbReference type="CDD" id="cd16327">
    <property type="entry name" value="RseB"/>
    <property type="match status" value="1"/>
</dbReference>
<gene>
    <name evidence="3" type="ORF">HMPREF9444_01455</name>
</gene>
<dbReference type="AlphaFoldDB" id="E8LL49"/>
<dbReference type="Gene3D" id="3.30.200.100">
    <property type="entry name" value="MucB/RseB, C-terminal domain"/>
    <property type="match status" value="1"/>
</dbReference>
<evidence type="ECO:0000313" key="4">
    <source>
        <dbReference type="Proteomes" id="UP000018458"/>
    </source>
</evidence>
<dbReference type="GO" id="GO:0032885">
    <property type="term" value="P:regulation of polysaccharide biosynthetic process"/>
    <property type="evidence" value="ECO:0007669"/>
    <property type="project" value="TreeGrafter"/>
</dbReference>
<feature type="signal peptide" evidence="1">
    <location>
        <begin position="1"/>
        <end position="24"/>
    </location>
</feature>
<dbReference type="PANTHER" id="PTHR38782">
    <property type="match status" value="1"/>
</dbReference>
<feature type="chain" id="PRO_5003227300" description="MucB/RseB N-terminal domain-containing protein" evidence="1">
    <location>
        <begin position="25"/>
        <end position="312"/>
    </location>
</feature>
<dbReference type="Proteomes" id="UP000018458">
    <property type="component" value="Unassembled WGS sequence"/>
</dbReference>
<dbReference type="InterPro" id="IPR033434">
    <property type="entry name" value="MucB/RseB_N"/>
</dbReference>
<comment type="caution">
    <text evidence="3">The sequence shown here is derived from an EMBL/GenBank/DDBJ whole genome shotgun (WGS) entry which is preliminary data.</text>
</comment>
<dbReference type="EMBL" id="AEVO01000083">
    <property type="protein sequence ID" value="EFY06774.1"/>
    <property type="molecule type" value="Genomic_DNA"/>
</dbReference>
<dbReference type="HOGENOM" id="CLU_891169_0_0_6"/>
<dbReference type="Gene3D" id="2.50.20.10">
    <property type="entry name" value="Lipoprotein localisation LolA/LolB/LppX"/>
    <property type="match status" value="1"/>
</dbReference>
<dbReference type="InterPro" id="IPR038484">
    <property type="entry name" value="MucB/RseB_C_sf"/>
</dbReference>
<name>E8LL49_SUCHY</name>
<keyword evidence="1" id="KW-0732">Signal</keyword>
<proteinExistence type="predicted"/>
<reference evidence="3 4" key="1">
    <citation type="submission" date="2011-01" db="EMBL/GenBank/DDBJ databases">
        <authorList>
            <person name="Weinstock G."/>
            <person name="Sodergren E."/>
            <person name="Clifton S."/>
            <person name="Fulton L."/>
            <person name="Fulton B."/>
            <person name="Courtney L."/>
            <person name="Fronick C."/>
            <person name="Harrison M."/>
            <person name="Strong C."/>
            <person name="Farmer C."/>
            <person name="Delahaunty K."/>
            <person name="Markovic C."/>
            <person name="Hall O."/>
            <person name="Minx P."/>
            <person name="Tomlinson C."/>
            <person name="Mitreva M."/>
            <person name="Hou S."/>
            <person name="Chen J."/>
            <person name="Wollam A."/>
            <person name="Pepin K.H."/>
            <person name="Johnson M."/>
            <person name="Bhonagiri V."/>
            <person name="Zhang X."/>
            <person name="Suruliraj S."/>
            <person name="Warren W."/>
            <person name="Chinwalla A."/>
            <person name="Mardis E.R."/>
            <person name="Wilson R.K."/>
        </authorList>
    </citation>
    <scope>NUCLEOTIDE SEQUENCE [LARGE SCALE GENOMIC DNA]</scope>
    <source>
        <strain evidence="4">DSM 22608 / JCM 16073 / KCTC 15190 / YIT 12066</strain>
    </source>
</reference>
<dbReference type="eggNOG" id="COG3026">
    <property type="taxonomic scope" value="Bacteria"/>
</dbReference>
<protein>
    <recommendedName>
        <fullName evidence="2">MucB/RseB N-terminal domain-containing protein</fullName>
    </recommendedName>
</protein>
<organism evidence="3 4">
    <name type="scientific">Succinatimonas hippei (strain DSM 22608 / JCM 16073 / KCTC 15190 / YIT 12066)</name>
    <dbReference type="NCBI Taxonomy" id="762983"/>
    <lineage>
        <taxon>Bacteria</taxon>
        <taxon>Pseudomonadati</taxon>
        <taxon>Pseudomonadota</taxon>
        <taxon>Gammaproteobacteria</taxon>
        <taxon>Aeromonadales</taxon>
        <taxon>Succinivibrionaceae</taxon>
        <taxon>Succinatimonas</taxon>
    </lineage>
</organism>
<evidence type="ECO:0000313" key="3">
    <source>
        <dbReference type="EMBL" id="EFY06774.1"/>
    </source>
</evidence>
<dbReference type="InterPro" id="IPR005588">
    <property type="entry name" value="MucB_RseB"/>
</dbReference>
<accession>E8LL49</accession>
<dbReference type="GO" id="GO:0045152">
    <property type="term" value="F:antisigma factor binding"/>
    <property type="evidence" value="ECO:0007669"/>
    <property type="project" value="TreeGrafter"/>
</dbReference>
<dbReference type="PANTHER" id="PTHR38782:SF1">
    <property type="entry name" value="SIGMA-E FACTOR REGULATORY PROTEIN RSEB"/>
    <property type="match status" value="1"/>
</dbReference>
<keyword evidence="4" id="KW-1185">Reference proteome</keyword>
<dbReference type="GO" id="GO:0030288">
    <property type="term" value="C:outer membrane-bounded periplasmic space"/>
    <property type="evidence" value="ECO:0007669"/>
    <property type="project" value="TreeGrafter"/>
</dbReference>
<evidence type="ECO:0000259" key="2">
    <source>
        <dbReference type="Pfam" id="PF03888"/>
    </source>
</evidence>
<dbReference type="OrthoDB" id="7067274at2"/>